<dbReference type="CDD" id="cd02966">
    <property type="entry name" value="TlpA_like_family"/>
    <property type="match status" value="1"/>
</dbReference>
<keyword evidence="2" id="KW-0413">Isomerase</keyword>
<dbReference type="InterPro" id="IPR012336">
    <property type="entry name" value="Thioredoxin-like_fold"/>
</dbReference>
<protein>
    <submittedName>
        <fullName evidence="2">Thiol-disulfide isomerase</fullName>
    </submittedName>
</protein>
<name>S5DWZ6_9ACTN</name>
<dbReference type="GO" id="GO:0016853">
    <property type="term" value="F:isomerase activity"/>
    <property type="evidence" value="ECO:0007669"/>
    <property type="project" value="UniProtKB-KW"/>
</dbReference>
<dbReference type="PANTHER" id="PTHR42852:SF13">
    <property type="entry name" value="PROTEIN DIPZ"/>
    <property type="match status" value="1"/>
</dbReference>
<dbReference type="InterPro" id="IPR036249">
    <property type="entry name" value="Thioredoxin-like_sf"/>
</dbReference>
<feature type="domain" description="Thioredoxin-like fold" evidence="1">
    <location>
        <begin position="58"/>
        <end position="142"/>
    </location>
</feature>
<evidence type="ECO:0000313" key="2">
    <source>
        <dbReference type="EMBL" id="AGQ19477.1"/>
    </source>
</evidence>
<dbReference type="PANTHER" id="PTHR42852">
    <property type="entry name" value="THIOL:DISULFIDE INTERCHANGE PROTEIN DSBE"/>
    <property type="match status" value="1"/>
</dbReference>
<evidence type="ECO:0000259" key="1">
    <source>
        <dbReference type="Pfam" id="PF13905"/>
    </source>
</evidence>
<organism evidence="2">
    <name type="scientific">Candidatus Actinomarina minuta</name>
    <dbReference type="NCBI Taxonomy" id="1389454"/>
    <lineage>
        <taxon>Bacteria</taxon>
        <taxon>Bacillati</taxon>
        <taxon>Actinomycetota</taxon>
        <taxon>Actinomycetes</taxon>
        <taxon>Candidatus Actinomarinidae</taxon>
        <taxon>Candidatus Actinomarinales</taxon>
        <taxon>Candidatus Actinomarineae</taxon>
        <taxon>Candidatus Actinomarinaceae</taxon>
        <taxon>Candidatus Actinomarina</taxon>
    </lineage>
</organism>
<accession>S5DWZ6</accession>
<proteinExistence type="predicted"/>
<dbReference type="AlphaFoldDB" id="S5DWZ6"/>
<dbReference type="EMBL" id="KC811132">
    <property type="protein sequence ID" value="AGQ19477.1"/>
    <property type="molecule type" value="Genomic_DNA"/>
</dbReference>
<dbReference type="Pfam" id="PF13905">
    <property type="entry name" value="Thioredoxin_8"/>
    <property type="match status" value="1"/>
</dbReference>
<dbReference type="InterPro" id="IPR050553">
    <property type="entry name" value="Thioredoxin_ResA/DsbE_sf"/>
</dbReference>
<sequence>MLKRNFILSILVLIITVTYLTYSKPAEVETANSNNDFVDLTVINNITTIPGNLPNESLIIVNLWASWCIPCIEEVDELKKISQDSKFYVIGLLVDDSMENGEEFINKYSIDYVNVLLEDDVEFILTKFKWTGIPTSLVLNLDYEIIKTFNGPITYQMINELSQ</sequence>
<dbReference type="SUPFAM" id="SSF52833">
    <property type="entry name" value="Thioredoxin-like"/>
    <property type="match status" value="1"/>
</dbReference>
<dbReference type="Gene3D" id="3.40.30.10">
    <property type="entry name" value="Glutaredoxin"/>
    <property type="match status" value="1"/>
</dbReference>
<reference evidence="2" key="1">
    <citation type="journal article" date="2013" name="Sci. Rep.">
        <title>Metagenomics uncovers a new group of low GC and ultra-small marine Actinobacteria.</title>
        <authorList>
            <person name="Ghai R."/>
            <person name="Mizuno C.M."/>
            <person name="Picazo A."/>
            <person name="Camacho A."/>
            <person name="Rodriguez-Valera F."/>
        </authorList>
    </citation>
    <scope>NUCLEOTIDE SEQUENCE</scope>
</reference>